<dbReference type="RefSeq" id="WP_289214669.1">
    <property type="nucleotide sequence ID" value="NZ_JAPVRC010000001.1"/>
</dbReference>
<feature type="transmembrane region" description="Helical" evidence="6">
    <location>
        <begin position="64"/>
        <end position="90"/>
    </location>
</feature>
<feature type="transmembrane region" description="Helical" evidence="6">
    <location>
        <begin position="417"/>
        <end position="433"/>
    </location>
</feature>
<proteinExistence type="inferred from homology"/>
<feature type="transmembrane region" description="Helical" evidence="6">
    <location>
        <begin position="211"/>
        <end position="233"/>
    </location>
</feature>
<evidence type="ECO:0000313" key="7">
    <source>
        <dbReference type="EMBL" id="MFC7320317.1"/>
    </source>
</evidence>
<feature type="transmembrane region" description="Helical" evidence="6">
    <location>
        <begin position="329"/>
        <end position="346"/>
    </location>
</feature>
<feature type="transmembrane region" description="Helical" evidence="6">
    <location>
        <begin position="352"/>
        <end position="373"/>
    </location>
</feature>
<evidence type="ECO:0000256" key="5">
    <source>
        <dbReference type="ARBA" id="ARBA00023136"/>
    </source>
</evidence>
<gene>
    <name evidence="7" type="ORF">ACFQMN_05455</name>
</gene>
<evidence type="ECO:0000256" key="1">
    <source>
        <dbReference type="ARBA" id="ARBA00004141"/>
    </source>
</evidence>
<dbReference type="InterPro" id="IPR001248">
    <property type="entry name" value="Pur-cyt_permease"/>
</dbReference>
<evidence type="ECO:0000256" key="3">
    <source>
        <dbReference type="ARBA" id="ARBA00022692"/>
    </source>
</evidence>
<dbReference type="Proteomes" id="UP001596494">
    <property type="component" value="Unassembled WGS sequence"/>
</dbReference>
<feature type="transmembrane region" description="Helical" evidence="6">
    <location>
        <begin position="111"/>
        <end position="132"/>
    </location>
</feature>
<evidence type="ECO:0000256" key="4">
    <source>
        <dbReference type="ARBA" id="ARBA00022989"/>
    </source>
</evidence>
<dbReference type="InterPro" id="IPR030191">
    <property type="entry name" value="CodB"/>
</dbReference>
<evidence type="ECO:0000256" key="6">
    <source>
        <dbReference type="SAM" id="Phobius"/>
    </source>
</evidence>
<accession>A0ABW2K2G4</accession>
<feature type="transmembrane region" description="Helical" evidence="6">
    <location>
        <begin position="289"/>
        <end position="317"/>
    </location>
</feature>
<comment type="caution">
    <text evidence="7">The sequence shown here is derived from an EMBL/GenBank/DDBJ whole genome shotgun (WGS) entry which is preliminary data.</text>
</comment>
<dbReference type="EMBL" id="JBHTBY010000005">
    <property type="protein sequence ID" value="MFC7320317.1"/>
    <property type="molecule type" value="Genomic_DNA"/>
</dbReference>
<feature type="transmembrane region" description="Helical" evidence="6">
    <location>
        <begin position="144"/>
        <end position="165"/>
    </location>
</feature>
<sequence>MNTSSKHRKRLLETIGVEAAPKEQRATPWYQFAIIQIAIAANAGNFLIPALAVMEGGLTFSEGVLATSFGAIAGFILVSLLSLPGARLGVPAQYAVRTMLGSKGARYISSPIRTLTSLYWFSVQTIGGTMVIQHLMLRLTGIDIPFHFFSVPFAMLMVILAIIGFEAVKKATTFFLPLLLIGEGTILYIYFTTSGRTLSQETLEMNISASGSMMLLYASLAFVQYVSGVNAAADMTRYAKSPKHGFFGLLTGNTIGFIITAVIGCASASLFNHINPYISSTNQTTSPMLISIITATAIVSMISINISNAYTGGYSLLNTFSRLTRIQSAVLFGTFGVICSGFPTLVSEAESFISILGGMIIPISAIISSDFLVVKRMRLTSESLLLLKDSQSLNPYAFLLIMCGGITYFLLPQSASPGFLTFVILFVLYPIVMKGKSYGNVQKKVEIV</sequence>
<dbReference type="PANTHER" id="PTHR30569">
    <property type="entry name" value="CYTOSINE TRANSPORTER CODB"/>
    <property type="match status" value="1"/>
</dbReference>
<feature type="transmembrane region" description="Helical" evidence="6">
    <location>
        <begin position="245"/>
        <end position="269"/>
    </location>
</feature>
<keyword evidence="8" id="KW-1185">Reference proteome</keyword>
<keyword evidence="4 6" id="KW-1133">Transmembrane helix</keyword>
<dbReference type="Pfam" id="PF02133">
    <property type="entry name" value="Transp_cyt_pur"/>
    <property type="match status" value="1"/>
</dbReference>
<feature type="transmembrane region" description="Helical" evidence="6">
    <location>
        <begin position="172"/>
        <end position="191"/>
    </location>
</feature>
<reference evidence="8" key="1">
    <citation type="journal article" date="2019" name="Int. J. Syst. Evol. Microbiol.">
        <title>The Global Catalogue of Microorganisms (GCM) 10K type strain sequencing project: providing services to taxonomists for standard genome sequencing and annotation.</title>
        <authorList>
            <consortium name="The Broad Institute Genomics Platform"/>
            <consortium name="The Broad Institute Genome Sequencing Center for Infectious Disease"/>
            <person name="Wu L."/>
            <person name="Ma J."/>
        </authorList>
    </citation>
    <scope>NUCLEOTIDE SEQUENCE [LARGE SCALE GENOMIC DNA]</scope>
    <source>
        <strain evidence="8">CCUG 73951</strain>
    </source>
</reference>
<name>A0ABW2K2G4_9BACI</name>
<feature type="transmembrane region" description="Helical" evidence="6">
    <location>
        <begin position="393"/>
        <end position="411"/>
    </location>
</feature>
<keyword evidence="5 6" id="KW-0472">Membrane</keyword>
<protein>
    <submittedName>
        <fullName evidence="7">Cytosine permease</fullName>
    </submittedName>
</protein>
<dbReference type="Gene3D" id="1.10.4160.10">
    <property type="entry name" value="Hydantoin permease"/>
    <property type="match status" value="1"/>
</dbReference>
<feature type="transmembrane region" description="Helical" evidence="6">
    <location>
        <begin position="32"/>
        <end position="52"/>
    </location>
</feature>
<keyword evidence="3 6" id="KW-0812">Transmembrane</keyword>
<evidence type="ECO:0000313" key="8">
    <source>
        <dbReference type="Proteomes" id="UP001596494"/>
    </source>
</evidence>
<comment type="subcellular location">
    <subcellularLocation>
        <location evidence="1">Membrane</location>
        <topology evidence="1">Multi-pass membrane protein</topology>
    </subcellularLocation>
</comment>
<organism evidence="7 8">
    <name type="scientific">Halobacillus campisalis</name>
    <dbReference type="NCBI Taxonomy" id="435909"/>
    <lineage>
        <taxon>Bacteria</taxon>
        <taxon>Bacillati</taxon>
        <taxon>Bacillota</taxon>
        <taxon>Bacilli</taxon>
        <taxon>Bacillales</taxon>
        <taxon>Bacillaceae</taxon>
        <taxon>Halobacillus</taxon>
    </lineage>
</organism>
<evidence type="ECO:0000256" key="2">
    <source>
        <dbReference type="ARBA" id="ARBA00008974"/>
    </source>
</evidence>
<dbReference type="PANTHER" id="PTHR30569:SF0">
    <property type="entry name" value="CYTOSINE PERMEASE"/>
    <property type="match status" value="1"/>
</dbReference>
<comment type="similarity">
    <text evidence="2">Belongs to the purine-cytosine permease (2.A.39) family.</text>
</comment>